<accession>A0A6A6E6F6</accession>
<dbReference type="SMART" id="SM00855">
    <property type="entry name" value="PGAM"/>
    <property type="match status" value="1"/>
</dbReference>
<keyword evidence="3" id="KW-1185">Reference proteome</keyword>
<evidence type="ECO:0000313" key="3">
    <source>
        <dbReference type="Proteomes" id="UP000800200"/>
    </source>
</evidence>
<dbReference type="EMBL" id="ML994630">
    <property type="protein sequence ID" value="KAF2186159.1"/>
    <property type="molecule type" value="Genomic_DNA"/>
</dbReference>
<dbReference type="OrthoDB" id="496981at2759"/>
<dbReference type="SUPFAM" id="SSF53254">
    <property type="entry name" value="Phosphoglycerate mutase-like"/>
    <property type="match status" value="1"/>
</dbReference>
<dbReference type="Gene3D" id="3.40.50.1240">
    <property type="entry name" value="Phosphoglycerate mutase-like"/>
    <property type="match status" value="1"/>
</dbReference>
<dbReference type="CDD" id="cd07067">
    <property type="entry name" value="HP_PGM_like"/>
    <property type="match status" value="1"/>
</dbReference>
<dbReference type="InterPro" id="IPR050275">
    <property type="entry name" value="PGM_Phosphatase"/>
</dbReference>
<dbReference type="AlphaFoldDB" id="A0A6A6E6F6"/>
<name>A0A6A6E6F6_9PEZI</name>
<dbReference type="InterPro" id="IPR013078">
    <property type="entry name" value="His_Pase_superF_clade-1"/>
</dbReference>
<gene>
    <name evidence="2" type="ORF">K469DRAFT_706819</name>
</gene>
<proteinExistence type="predicted"/>
<dbReference type="InterPro" id="IPR029033">
    <property type="entry name" value="His_PPase_superfam"/>
</dbReference>
<dbReference type="PANTHER" id="PTHR48100">
    <property type="entry name" value="BROAD-SPECIFICITY PHOSPHATASE YOR283W-RELATED"/>
    <property type="match status" value="1"/>
</dbReference>
<dbReference type="Pfam" id="PF00300">
    <property type="entry name" value="His_Phos_1"/>
    <property type="match status" value="1"/>
</dbReference>
<dbReference type="GO" id="GO:0016791">
    <property type="term" value="F:phosphatase activity"/>
    <property type="evidence" value="ECO:0007669"/>
    <property type="project" value="TreeGrafter"/>
</dbReference>
<evidence type="ECO:0000256" key="1">
    <source>
        <dbReference type="SAM" id="MobiDB-lite"/>
    </source>
</evidence>
<feature type="region of interest" description="Disordered" evidence="1">
    <location>
        <begin position="308"/>
        <end position="334"/>
    </location>
</feature>
<dbReference type="GO" id="GO:0005737">
    <property type="term" value="C:cytoplasm"/>
    <property type="evidence" value="ECO:0007669"/>
    <property type="project" value="TreeGrafter"/>
</dbReference>
<evidence type="ECO:0000313" key="2">
    <source>
        <dbReference type="EMBL" id="KAF2186159.1"/>
    </source>
</evidence>
<dbReference type="Proteomes" id="UP000800200">
    <property type="component" value="Unassembled WGS sequence"/>
</dbReference>
<dbReference type="PANTHER" id="PTHR48100:SF1">
    <property type="entry name" value="HISTIDINE PHOSPHATASE FAMILY PROTEIN-RELATED"/>
    <property type="match status" value="1"/>
</dbReference>
<protein>
    <submittedName>
        <fullName evidence="2">Phosphoglycerate mutase family protein</fullName>
    </submittedName>
</protein>
<sequence length="334" mass="37935">MHGATNLATPDAPRSTHLKYSTVKGYFMQSEDDTDSSNFDFKKENFGLINREYDTDHAHGSDEKKSQWQRFEQYVRHLNEKSEYGVQYKVLFLGRHGQGWHNVAETKYGTAAWDCYWSMLDGADGITWSDAHLTDVGKGQAQDVRKLWKSLLPKDEGGFPAPESYYVSPLTRTIQTADITFHGLYLPDDRPYKPVVKELLREAIGVHTCDRRSTATYIRKTFPHVKLESGFSEEDPFWTADYREPRSARKYRMTQLLDDVFSHDEGAFLSFTSHSGAIASILEAIDHRPFDLETGGVIPVFVKAESIPGEREKPPYEPSEAPPACMVNPTALPN</sequence>
<organism evidence="2 3">
    <name type="scientific">Zopfia rhizophila CBS 207.26</name>
    <dbReference type="NCBI Taxonomy" id="1314779"/>
    <lineage>
        <taxon>Eukaryota</taxon>
        <taxon>Fungi</taxon>
        <taxon>Dikarya</taxon>
        <taxon>Ascomycota</taxon>
        <taxon>Pezizomycotina</taxon>
        <taxon>Dothideomycetes</taxon>
        <taxon>Dothideomycetes incertae sedis</taxon>
        <taxon>Zopfiaceae</taxon>
        <taxon>Zopfia</taxon>
    </lineage>
</organism>
<reference evidence="2" key="1">
    <citation type="journal article" date="2020" name="Stud. Mycol.">
        <title>101 Dothideomycetes genomes: a test case for predicting lifestyles and emergence of pathogens.</title>
        <authorList>
            <person name="Haridas S."/>
            <person name="Albert R."/>
            <person name="Binder M."/>
            <person name="Bloem J."/>
            <person name="Labutti K."/>
            <person name="Salamov A."/>
            <person name="Andreopoulos B."/>
            <person name="Baker S."/>
            <person name="Barry K."/>
            <person name="Bills G."/>
            <person name="Bluhm B."/>
            <person name="Cannon C."/>
            <person name="Castanera R."/>
            <person name="Culley D."/>
            <person name="Daum C."/>
            <person name="Ezra D."/>
            <person name="Gonzalez J."/>
            <person name="Henrissat B."/>
            <person name="Kuo A."/>
            <person name="Liang C."/>
            <person name="Lipzen A."/>
            <person name="Lutzoni F."/>
            <person name="Magnuson J."/>
            <person name="Mondo S."/>
            <person name="Nolan M."/>
            <person name="Ohm R."/>
            <person name="Pangilinan J."/>
            <person name="Park H.-J."/>
            <person name="Ramirez L."/>
            <person name="Alfaro M."/>
            <person name="Sun H."/>
            <person name="Tritt A."/>
            <person name="Yoshinaga Y."/>
            <person name="Zwiers L.-H."/>
            <person name="Turgeon B."/>
            <person name="Goodwin S."/>
            <person name="Spatafora J."/>
            <person name="Crous P."/>
            <person name="Grigoriev I."/>
        </authorList>
    </citation>
    <scope>NUCLEOTIDE SEQUENCE</scope>
    <source>
        <strain evidence="2">CBS 207.26</strain>
    </source>
</reference>